<reference evidence="1 2" key="1">
    <citation type="submission" date="2020-03" db="EMBL/GenBank/DDBJ databases">
        <title>Soil Listeria distribution.</title>
        <authorList>
            <person name="Liao J."/>
            <person name="Wiedmann M."/>
        </authorList>
    </citation>
    <scope>NUCLEOTIDE SEQUENCE [LARGE SCALE GENOMIC DNA]</scope>
    <source>
        <strain evidence="1 2">FSL L7-1515</strain>
    </source>
</reference>
<dbReference type="Proteomes" id="UP000587800">
    <property type="component" value="Unassembled WGS sequence"/>
</dbReference>
<organism evidence="1 2">
    <name type="scientific">Listeria immobilis</name>
    <dbReference type="NCBI Taxonomy" id="2713502"/>
    <lineage>
        <taxon>Bacteria</taxon>
        <taxon>Bacillati</taxon>
        <taxon>Bacillota</taxon>
        <taxon>Bacilli</taxon>
        <taxon>Bacillales</taxon>
        <taxon>Listeriaceae</taxon>
        <taxon>Listeria</taxon>
    </lineage>
</organism>
<sequence length="288" mass="31786">MKMKKFVIFFIIGVLGISIVAPSVANAGRIVDTPYGQIKEECIDGKIVSSEEDLANIITNIDNHYNISMLTYDDREKLYASAYDLASPDIIQSYEQKVTSKLVENTEGLTEIDEETIDKVDEYVQLSASGYKLNLPSEVKNEMTTETYESIVNSINNSNQFVAEEGVIIDEENKEASYAVSDTSILRENGETPMLRASGVSKVKTYWWGYKIYMSKTLLRYAGGGLTGAAGYMVSKLKLRYPIAIAAAAAMGMAGVLGTSAKHGYVVRITRVSIPYGPKYIVTGVWRQ</sequence>
<dbReference type="EMBL" id="JAASUB010000014">
    <property type="protein sequence ID" value="MBC1510611.1"/>
    <property type="molecule type" value="Genomic_DNA"/>
</dbReference>
<keyword evidence="2" id="KW-1185">Reference proteome</keyword>
<dbReference type="RefSeq" id="WP_185344417.1">
    <property type="nucleotide sequence ID" value="NZ_JAASTU010000001.1"/>
</dbReference>
<name>A0ABR6SY53_9LIST</name>
<accession>A0ABR6SY53</accession>
<evidence type="ECO:0000313" key="1">
    <source>
        <dbReference type="EMBL" id="MBC1510611.1"/>
    </source>
</evidence>
<proteinExistence type="predicted"/>
<evidence type="ECO:0000313" key="2">
    <source>
        <dbReference type="Proteomes" id="UP000587800"/>
    </source>
</evidence>
<protein>
    <submittedName>
        <fullName evidence="1">Uncharacterized protein</fullName>
    </submittedName>
</protein>
<comment type="caution">
    <text evidence="1">The sequence shown here is derived from an EMBL/GenBank/DDBJ whole genome shotgun (WGS) entry which is preliminary data.</text>
</comment>
<gene>
    <name evidence="1" type="ORF">HCJ59_12025</name>
</gene>